<evidence type="ECO:0000256" key="4">
    <source>
        <dbReference type="ARBA" id="ARBA00022692"/>
    </source>
</evidence>
<accession>A0A803LC53</accession>
<evidence type="ECO:0000256" key="5">
    <source>
        <dbReference type="ARBA" id="ARBA00022970"/>
    </source>
</evidence>
<proteinExistence type="inferred from homology"/>
<keyword evidence="7 8" id="KW-0472">Membrane</keyword>
<sequence>MSSMTNTTSSSSSTQIMRWNSPTPYLFGGLALILGIIVVALATLACSYIYKKKHQPSSSFDDTTGKPVTTNDDYDDKPKFVVIMAGDDKPTYIAMPINAKLKRIEEKDRISELPDELLYDLEMADRLVHRVNKALEEFNGGKLNTFRIVHPVCKRSKSDIDEWISFAIRNRVSELELDFEGGARRDGFGNYDVPLNAYSSLENLRVCCTCGLVNAKNTAPHQKLKSLKLYNCYGMKNLELLAPNLVSFNFEAGFKRFLCIKDAPRLASLSLSVYRCLQAELHPTFPREKDFIFDQFSSYLPKLESMVVTVALFEDMSNFTKLCVFSNLKTLFPSRKASLEAMEAFELPIMSPHKNLKEVKLSGFKADVYTRYFLVYLVECTYSLQKINFSPYGTRRVRDSLIARTQFEWSADDAENYKICVQELRKILNTNVQLIFHD</sequence>
<dbReference type="PANTHER" id="PTHR33228">
    <property type="entry name" value="PROTEIN GLUTAMINE DUMPER 4-RELATED"/>
    <property type="match status" value="1"/>
</dbReference>
<evidence type="ECO:0000256" key="1">
    <source>
        <dbReference type="ARBA" id="ARBA00004167"/>
    </source>
</evidence>
<dbReference type="EnsemblPlants" id="AUR62009442-RA">
    <property type="protein sequence ID" value="AUR62009442-RA:cds"/>
    <property type="gene ID" value="AUR62009442"/>
</dbReference>
<keyword evidence="5" id="KW-0029">Amino-acid transport</keyword>
<dbReference type="PANTHER" id="PTHR33228:SF61">
    <property type="entry name" value="PROTEIN GLUTAMINE DUMPER 2-LIKE"/>
    <property type="match status" value="1"/>
</dbReference>
<reference evidence="9" key="1">
    <citation type="journal article" date="2017" name="Nature">
        <title>The genome of Chenopodium quinoa.</title>
        <authorList>
            <person name="Jarvis D.E."/>
            <person name="Ho Y.S."/>
            <person name="Lightfoot D.J."/>
            <person name="Schmoeckel S.M."/>
            <person name="Li B."/>
            <person name="Borm T.J.A."/>
            <person name="Ohyanagi H."/>
            <person name="Mineta K."/>
            <person name="Michell C.T."/>
            <person name="Saber N."/>
            <person name="Kharbatia N.M."/>
            <person name="Rupper R.R."/>
            <person name="Sharp A.R."/>
            <person name="Dally N."/>
            <person name="Boughton B.A."/>
            <person name="Woo Y.H."/>
            <person name="Gao G."/>
            <person name="Schijlen E.G.W.M."/>
            <person name="Guo X."/>
            <person name="Momin A.A."/>
            <person name="Negrao S."/>
            <person name="Al-Babili S."/>
            <person name="Gehring C."/>
            <person name="Roessner U."/>
            <person name="Jung C."/>
            <person name="Murphy K."/>
            <person name="Arold S.T."/>
            <person name="Gojobori T."/>
            <person name="van der Linden C.G."/>
            <person name="van Loo E.N."/>
            <person name="Jellen E.N."/>
            <person name="Maughan P.J."/>
            <person name="Tester M."/>
        </authorList>
    </citation>
    <scope>NUCLEOTIDE SEQUENCE [LARGE SCALE GENOMIC DNA]</scope>
    <source>
        <strain evidence="9">cv. PI 614886</strain>
    </source>
</reference>
<protein>
    <submittedName>
        <fullName evidence="9">Uncharacterized protein</fullName>
    </submittedName>
</protein>
<name>A0A803LC53_CHEQI</name>
<organism evidence="9 10">
    <name type="scientific">Chenopodium quinoa</name>
    <name type="common">Quinoa</name>
    <dbReference type="NCBI Taxonomy" id="63459"/>
    <lineage>
        <taxon>Eukaryota</taxon>
        <taxon>Viridiplantae</taxon>
        <taxon>Streptophyta</taxon>
        <taxon>Embryophyta</taxon>
        <taxon>Tracheophyta</taxon>
        <taxon>Spermatophyta</taxon>
        <taxon>Magnoliopsida</taxon>
        <taxon>eudicotyledons</taxon>
        <taxon>Gunneridae</taxon>
        <taxon>Pentapetalae</taxon>
        <taxon>Caryophyllales</taxon>
        <taxon>Chenopodiaceae</taxon>
        <taxon>Chenopodioideae</taxon>
        <taxon>Atripliceae</taxon>
        <taxon>Chenopodium</taxon>
    </lineage>
</organism>
<evidence type="ECO:0000256" key="7">
    <source>
        <dbReference type="ARBA" id="ARBA00023136"/>
    </source>
</evidence>
<evidence type="ECO:0000256" key="3">
    <source>
        <dbReference type="ARBA" id="ARBA00022448"/>
    </source>
</evidence>
<feature type="transmembrane region" description="Helical" evidence="8">
    <location>
        <begin position="25"/>
        <end position="50"/>
    </location>
</feature>
<dbReference type="AlphaFoldDB" id="A0A803LC53"/>
<dbReference type="Gramene" id="AUR62009442-RA">
    <property type="protein sequence ID" value="AUR62009442-RA:cds"/>
    <property type="gene ID" value="AUR62009442"/>
</dbReference>
<comment type="subcellular location">
    <subcellularLocation>
        <location evidence="1">Membrane</location>
        <topology evidence="1">Single-pass membrane protein</topology>
    </subcellularLocation>
</comment>
<evidence type="ECO:0000256" key="6">
    <source>
        <dbReference type="ARBA" id="ARBA00022989"/>
    </source>
</evidence>
<evidence type="ECO:0000313" key="9">
    <source>
        <dbReference type="EnsemblPlants" id="AUR62009442-RA:cds"/>
    </source>
</evidence>
<dbReference type="InterPro" id="IPR040359">
    <property type="entry name" value="GDU"/>
</dbReference>
<dbReference type="GO" id="GO:0006865">
    <property type="term" value="P:amino acid transport"/>
    <property type="evidence" value="ECO:0007669"/>
    <property type="project" value="UniProtKB-KW"/>
</dbReference>
<keyword evidence="4 8" id="KW-0812">Transmembrane</keyword>
<evidence type="ECO:0000256" key="8">
    <source>
        <dbReference type="SAM" id="Phobius"/>
    </source>
</evidence>
<evidence type="ECO:0000313" key="10">
    <source>
        <dbReference type="Proteomes" id="UP000596660"/>
    </source>
</evidence>
<evidence type="ECO:0000256" key="2">
    <source>
        <dbReference type="ARBA" id="ARBA00009977"/>
    </source>
</evidence>
<dbReference type="Proteomes" id="UP000596660">
    <property type="component" value="Unplaced"/>
</dbReference>
<keyword evidence="3" id="KW-0813">Transport</keyword>
<comment type="similarity">
    <text evidence="2">Belongs to the GLUTAMINE DUMPER 1 (TC 9.B.60) family.</text>
</comment>
<dbReference type="GO" id="GO:0016020">
    <property type="term" value="C:membrane"/>
    <property type="evidence" value="ECO:0007669"/>
    <property type="project" value="UniProtKB-SubCell"/>
</dbReference>
<reference evidence="9" key="2">
    <citation type="submission" date="2021-03" db="UniProtKB">
        <authorList>
            <consortium name="EnsemblPlants"/>
        </authorList>
    </citation>
    <scope>IDENTIFICATION</scope>
</reference>
<keyword evidence="10" id="KW-1185">Reference proteome</keyword>
<keyword evidence="6 8" id="KW-1133">Transmembrane helix</keyword>
<dbReference type="GO" id="GO:0080143">
    <property type="term" value="P:regulation of amino acid export"/>
    <property type="evidence" value="ECO:0007669"/>
    <property type="project" value="InterPro"/>
</dbReference>